<reference evidence="10 11" key="1">
    <citation type="journal article" date="2015" name="Genome Announc.">
        <title>Draft Genome Sequence of Burkholderia sp. Strain PML1(12), an Ectomycorrhizosphere-Inhabiting Bacterium with Effective Mineral-Weathering Ability.</title>
        <authorList>
            <person name="Uroz S."/>
            <person name="Oger P."/>
        </authorList>
    </citation>
    <scope>NUCLEOTIDE SEQUENCE [LARGE SCALE GENOMIC DNA]</scope>
    <source>
        <strain evidence="11">PML1(12)</strain>
    </source>
</reference>
<keyword evidence="5" id="KW-0135">Cellulose biosynthesis</keyword>
<evidence type="ECO:0000256" key="2">
    <source>
        <dbReference type="ARBA" id="ARBA00022729"/>
    </source>
</evidence>
<evidence type="ECO:0000256" key="3">
    <source>
        <dbReference type="ARBA" id="ARBA00022737"/>
    </source>
</evidence>
<dbReference type="InterPro" id="IPR003921">
    <property type="entry name" value="Cell_synth_C"/>
</dbReference>
<dbReference type="Pfam" id="PF14559">
    <property type="entry name" value="TPR_19"/>
    <property type="match status" value="2"/>
</dbReference>
<dbReference type="GO" id="GO:0019867">
    <property type="term" value="C:outer membrane"/>
    <property type="evidence" value="ECO:0007669"/>
    <property type="project" value="InterPro"/>
</dbReference>
<evidence type="ECO:0000313" key="11">
    <source>
        <dbReference type="Proteomes" id="UP000035963"/>
    </source>
</evidence>
<feature type="region of interest" description="Disordered" evidence="7">
    <location>
        <begin position="1057"/>
        <end position="1118"/>
    </location>
</feature>
<dbReference type="InterPro" id="IPR008410">
    <property type="entry name" value="BCSC_C"/>
</dbReference>
<evidence type="ECO:0000313" key="10">
    <source>
        <dbReference type="EMBL" id="KLU20938.1"/>
    </source>
</evidence>
<sequence length="1561" mass="165892">MSLAAGCVANVPPSAFAQAASSSAATAGAGATGAAANANAPLTVLIDQGRYWQAHRRGDLAEQAWQKVLRIDPKQPDALYGMGIILSDRKDGSGAQQYLQRLRAVAPQYPNIDELGRRLGETSPRDQTVNDARRLAQSGQNASAVQEYQRAIDGKPATPELTLEYYQALAATPQGWDQARQGLTQLARQNPSDPRYALALAQHLTYRDTTRRDGIARLEQLSTDSTVGEQAKKSWRQALLWLGARASDAPLYQAYLQASPDDPAVKARFDSMVQQDKQARERAQADAVVDARGRAVADGFASLDRGDIVTARARFSAVLANNPNDGDALGGMGIAALKQEKFDEARTYLERASRAGNPARWKDALTSATYWSYTSEGIGARSNGEIAKAKSLFERAIALNPSDTTAQTMLGETLLNSGDPRGAEQAYRMALRRQADNPDAIRGLVGALAAQGRGDEALAFANQLNAEQQAKAGGINKLRGEAEAAQARAAEARGDLGAARSLFEDALLNNPDDVWMRLDLARIYVRQGAVGNARSMMDGLLATHPDMTDALYASALLSAETQDWTTGLSQLERIPVNQRTPAMTVLQHRLWVHAQAELANRMSRAGQTQQAEATLQAATPTAQGSPELIGVLASSYLQAGDTMRALSLVRDAMAAAPVDTGLLLQYAGILTGIPTAPGQQTNPQQEAELSAVMRRLAASQLTPQQRIDFNNLNIGIVVKQADTVRQRGDLASAYDVIAPWLAATPDNPDLQAALARLYTSAGDDRSALASYRAALARRPDDIGFQVAAIGAASGAKQFSFAEATANQALRAAPDDPRVLAATGRMYHAEGKLSLASRYLQQALIAANSPVQQTPRDTRQGAQPAVPRGWESAMQRIGSMPLPGTNPFEGKTAVDTNAGAPGAPTGLLSGVFSRSTSPMPGLPSYPQPSSPTQNVPNYLPPPQAAPYSTPYVAPYTAPGNVARPVAASGGYGPDTSGSSQSGGPAAPLQPYPGQGPAQDAGQYQGQYQAQGQAQYQPQSQYQHQYQQPQQPYNAQYPSQDAAISSPWPISPAAREAQANAYAQSSQPRVYSSAPAAKSKHASTRKHTASRSTRQADQTDYTQQPYPQQPYAQQGYGYPQQQQQAYANQGYGQPYIPQPPAGYGQAYAPAQTAQAYSGMAGNNPVNVANAQTLGVADELAQINRARSSTISGGVIFRDRTGEDGLSNLTDIEAPVQGRIAVGNGHIVVTATPVTLDAGTAQTTTDTLKRFGSGVAATSSPLANNYGDQTATGVGLSVGYETNKIKLDVGTTPLGFREENLVGGAQYNGGFTDKVSYSIAVARRAVTDSLLSYAGTRDQGQGLEWGGVTSNGARMDLGWDDGTSGVYANLAFQYYDGHNVASNYSEKGGGGFYTRLFQDGNQTLTAGVNTTLMHYNKNLSYFTYGQGGYFSPQQYVILNLPVEYTGRTGPFTYDVKGSIGVQHYRQDASDYFPTNGNIQPGTSGTAGSTYASSTKTGLSYSFSATGEFQLAPQLAAGVTASLGNAYQYREYLAAVYVRYSFTKQTGALSFPPAPLSSPYLSLAN</sequence>
<feature type="compositionally biased region" description="Pro residues" evidence="7">
    <location>
        <begin position="919"/>
        <end position="928"/>
    </location>
</feature>
<dbReference type="PANTHER" id="PTHR45586:SF1">
    <property type="entry name" value="LIPOPOLYSACCHARIDE ASSEMBLY PROTEIN B"/>
    <property type="match status" value="1"/>
</dbReference>
<feature type="domain" description="Cellulose synthase operon C C-terminal" evidence="9">
    <location>
        <begin position="1204"/>
        <end position="1538"/>
    </location>
</feature>
<dbReference type="Pfam" id="PF13432">
    <property type="entry name" value="TPR_16"/>
    <property type="match status" value="1"/>
</dbReference>
<feature type="repeat" description="TPR" evidence="6">
    <location>
        <begin position="748"/>
        <end position="781"/>
    </location>
</feature>
<dbReference type="GO" id="GO:0030244">
    <property type="term" value="P:cellulose biosynthetic process"/>
    <property type="evidence" value="ECO:0007669"/>
    <property type="project" value="UniProtKB-KW"/>
</dbReference>
<feature type="compositionally biased region" description="Low complexity" evidence="7">
    <location>
        <begin position="1101"/>
        <end position="1118"/>
    </location>
</feature>
<dbReference type="InterPro" id="IPR019734">
    <property type="entry name" value="TPR_rpt"/>
</dbReference>
<dbReference type="Pfam" id="PF05420">
    <property type="entry name" value="BCSC_C"/>
    <property type="match status" value="1"/>
</dbReference>
<dbReference type="GO" id="GO:0006011">
    <property type="term" value="P:UDP-alpha-D-glucose metabolic process"/>
    <property type="evidence" value="ECO:0007669"/>
    <property type="project" value="InterPro"/>
</dbReference>
<feature type="region of interest" description="Disordered" evidence="7">
    <location>
        <begin position="965"/>
        <end position="1045"/>
    </location>
</feature>
<evidence type="ECO:0000259" key="9">
    <source>
        <dbReference type="Pfam" id="PF05420"/>
    </source>
</evidence>
<comment type="caution">
    <text evidence="10">The sequence shown here is derived from an EMBL/GenBank/DDBJ whole genome shotgun (WGS) entry which is preliminary data.</text>
</comment>
<dbReference type="PANTHER" id="PTHR45586">
    <property type="entry name" value="TPR REPEAT-CONTAINING PROTEIN PA4667"/>
    <property type="match status" value="1"/>
</dbReference>
<name>A0A0J1FMI3_9BURK</name>
<dbReference type="InterPro" id="IPR011990">
    <property type="entry name" value="TPR-like_helical_dom_sf"/>
</dbReference>
<dbReference type="SMART" id="SM00028">
    <property type="entry name" value="TPR"/>
    <property type="match status" value="9"/>
</dbReference>
<accession>A0A0J1FMI3</accession>
<proteinExistence type="predicted"/>
<evidence type="ECO:0000256" key="8">
    <source>
        <dbReference type="SAM" id="SignalP"/>
    </source>
</evidence>
<protein>
    <submittedName>
        <fullName evidence="10">Cellulose synthase</fullName>
    </submittedName>
</protein>
<gene>
    <name evidence="10" type="ORF">EOS_38690</name>
</gene>
<keyword evidence="11" id="KW-1185">Reference proteome</keyword>
<evidence type="ECO:0000256" key="7">
    <source>
        <dbReference type="SAM" id="MobiDB-lite"/>
    </source>
</evidence>
<dbReference type="Gene3D" id="1.25.40.10">
    <property type="entry name" value="Tetratricopeptide repeat domain"/>
    <property type="match status" value="4"/>
</dbReference>
<feature type="compositionally biased region" description="Low complexity" evidence="7">
    <location>
        <begin position="990"/>
        <end position="1038"/>
    </location>
</feature>
<dbReference type="InterPro" id="IPR051012">
    <property type="entry name" value="CellSynth/LPSAsmb/PSIAsmb"/>
</dbReference>
<keyword evidence="3" id="KW-0677">Repeat</keyword>
<evidence type="ECO:0000256" key="1">
    <source>
        <dbReference type="ARBA" id="ARBA00005186"/>
    </source>
</evidence>
<keyword evidence="4 6" id="KW-0802">TPR repeat</keyword>
<dbReference type="Pfam" id="PF13176">
    <property type="entry name" value="TPR_7"/>
    <property type="match status" value="1"/>
</dbReference>
<evidence type="ECO:0000256" key="6">
    <source>
        <dbReference type="PROSITE-ProRule" id="PRU00339"/>
    </source>
</evidence>
<dbReference type="RefSeq" id="WP_047897520.1">
    <property type="nucleotide sequence ID" value="NZ_AEJF01000234.1"/>
</dbReference>
<feature type="signal peptide" evidence="8">
    <location>
        <begin position="1"/>
        <end position="17"/>
    </location>
</feature>
<comment type="pathway">
    <text evidence="1">Glycan metabolism; bacterial cellulose biosynthesis.</text>
</comment>
<evidence type="ECO:0000256" key="4">
    <source>
        <dbReference type="ARBA" id="ARBA00022803"/>
    </source>
</evidence>
<feature type="region of interest" description="Disordered" evidence="7">
    <location>
        <begin position="875"/>
        <end position="941"/>
    </location>
</feature>
<feature type="compositionally biased region" description="Basic residues" evidence="7">
    <location>
        <begin position="1076"/>
        <end position="1087"/>
    </location>
</feature>
<dbReference type="PATRIC" id="fig|908627.4.peg.8666"/>
<evidence type="ECO:0000256" key="5">
    <source>
        <dbReference type="ARBA" id="ARBA00022916"/>
    </source>
</evidence>
<organism evidence="10 11">
    <name type="scientific">Caballeronia mineralivorans PML1(12)</name>
    <dbReference type="NCBI Taxonomy" id="908627"/>
    <lineage>
        <taxon>Bacteria</taxon>
        <taxon>Pseudomonadati</taxon>
        <taxon>Pseudomonadota</taxon>
        <taxon>Betaproteobacteria</taxon>
        <taxon>Burkholderiales</taxon>
        <taxon>Burkholderiaceae</taxon>
        <taxon>Caballeronia</taxon>
    </lineage>
</organism>
<dbReference type="PROSITE" id="PS50005">
    <property type="entry name" value="TPR"/>
    <property type="match status" value="2"/>
</dbReference>
<feature type="compositionally biased region" description="Polar residues" evidence="7">
    <location>
        <begin position="1088"/>
        <end position="1100"/>
    </location>
</feature>
<feature type="region of interest" description="Disordered" evidence="7">
    <location>
        <begin position="849"/>
        <end position="868"/>
    </location>
</feature>
<dbReference type="EMBL" id="AEJF01000234">
    <property type="protein sequence ID" value="KLU20938.1"/>
    <property type="molecule type" value="Genomic_DNA"/>
</dbReference>
<dbReference type="SUPFAM" id="SSF48452">
    <property type="entry name" value="TPR-like"/>
    <property type="match status" value="3"/>
</dbReference>
<dbReference type="PRINTS" id="PR01441">
    <property type="entry name" value="CELLSNTHASEC"/>
</dbReference>
<keyword evidence="2 8" id="KW-0732">Signal</keyword>
<feature type="repeat" description="TPR" evidence="6">
    <location>
        <begin position="370"/>
        <end position="403"/>
    </location>
</feature>
<dbReference type="UniPathway" id="UPA00694"/>
<dbReference type="Proteomes" id="UP000035963">
    <property type="component" value="Unassembled WGS sequence"/>
</dbReference>
<feature type="chain" id="PRO_5005250933" evidence="8">
    <location>
        <begin position="18"/>
        <end position="1561"/>
    </location>
</feature>